<reference evidence="1 2" key="1">
    <citation type="submission" date="2021-06" db="EMBL/GenBank/DDBJ databases">
        <authorList>
            <person name="Lee D.H."/>
        </authorList>
    </citation>
    <scope>NUCLEOTIDE SEQUENCE [LARGE SCALE GENOMIC DNA]</scope>
    <source>
        <strain evidence="1 2">MMS21-HV4-11</strain>
    </source>
</reference>
<protein>
    <submittedName>
        <fullName evidence="1">Uncharacterized protein</fullName>
    </submittedName>
</protein>
<name>A0ABS6IDN0_9HYPH</name>
<proteinExistence type="predicted"/>
<dbReference type="EMBL" id="JAHOPB010000001">
    <property type="protein sequence ID" value="MBU8872709.1"/>
    <property type="molecule type" value="Genomic_DNA"/>
</dbReference>
<accession>A0ABS6IDN0</accession>
<evidence type="ECO:0000313" key="2">
    <source>
        <dbReference type="Proteomes" id="UP000727907"/>
    </source>
</evidence>
<comment type="caution">
    <text evidence="1">The sequence shown here is derived from an EMBL/GenBank/DDBJ whole genome shotgun (WGS) entry which is preliminary data.</text>
</comment>
<keyword evidence="2" id="KW-1185">Reference proteome</keyword>
<dbReference type="Proteomes" id="UP000727907">
    <property type="component" value="Unassembled WGS sequence"/>
</dbReference>
<organism evidence="1 2">
    <name type="scientific">Reyranella humidisoli</name>
    <dbReference type="NCBI Taxonomy" id="2849149"/>
    <lineage>
        <taxon>Bacteria</taxon>
        <taxon>Pseudomonadati</taxon>
        <taxon>Pseudomonadota</taxon>
        <taxon>Alphaproteobacteria</taxon>
        <taxon>Hyphomicrobiales</taxon>
        <taxon>Reyranellaceae</taxon>
        <taxon>Reyranella</taxon>
    </lineage>
</organism>
<gene>
    <name evidence="1" type="ORF">KQ910_02995</name>
</gene>
<sequence>MRAVGSRESDAILGAMRQVALAGGRTITYADTASIRAAAHYLLRRHGLVDLGTLPASEPADLVEVLKDRTLAEEAVKYLAIMAMVDGSLDHGKLKRVLEYSRALDIEADYLTDLVEAASGHLAWATADMWRKNFDSVLSRPSEGLDPNVWIRPYEGANADPDLVARYEALGGLPQNTFGKALWDFDKANGYPFPGDPMALNAAFGTAHDSTHVISGYDTSARGELLVSTFTAGMHPINPMSGHILPVIFFFHFGEQMNDVGHAGKGGLDPDEFWHAWARGAEMTADIFDPQWSVWDWVEHDLDELRRHWNVTPPGNRR</sequence>
<dbReference type="RefSeq" id="WP_216957004.1">
    <property type="nucleotide sequence ID" value="NZ_JAHOPB010000001.1"/>
</dbReference>
<evidence type="ECO:0000313" key="1">
    <source>
        <dbReference type="EMBL" id="MBU8872709.1"/>
    </source>
</evidence>